<evidence type="ECO:0000313" key="4">
    <source>
        <dbReference type="Proteomes" id="UP000613974"/>
    </source>
</evidence>
<evidence type="ECO:0000313" key="3">
    <source>
        <dbReference type="EMBL" id="GHI72776.1"/>
    </source>
</evidence>
<dbReference type="EMBL" id="BNEC01000005">
    <property type="protein sequence ID" value="GHI72776.1"/>
    <property type="molecule type" value="Genomic_DNA"/>
</dbReference>
<gene>
    <name evidence="3" type="ORF">Snoj_66940</name>
</gene>
<feature type="transmembrane region" description="Helical" evidence="2">
    <location>
        <begin position="33"/>
        <end position="54"/>
    </location>
</feature>
<feature type="region of interest" description="Disordered" evidence="1">
    <location>
        <begin position="1"/>
        <end position="26"/>
    </location>
</feature>
<keyword evidence="2" id="KW-0812">Transmembrane</keyword>
<keyword evidence="2" id="KW-1133">Transmembrane helix</keyword>
<organism evidence="3 4">
    <name type="scientific">Streptomyces nojiriensis</name>
    <dbReference type="NCBI Taxonomy" id="66374"/>
    <lineage>
        <taxon>Bacteria</taxon>
        <taxon>Bacillati</taxon>
        <taxon>Actinomycetota</taxon>
        <taxon>Actinomycetes</taxon>
        <taxon>Kitasatosporales</taxon>
        <taxon>Streptomycetaceae</taxon>
        <taxon>Streptomyces</taxon>
    </lineage>
</organism>
<evidence type="ECO:0000256" key="2">
    <source>
        <dbReference type="SAM" id="Phobius"/>
    </source>
</evidence>
<reference evidence="4" key="1">
    <citation type="submission" date="2023-07" db="EMBL/GenBank/DDBJ databases">
        <title>Whole genome shotgun sequence of Streptomyces nojiriensis NBRC 13794.</title>
        <authorList>
            <person name="Komaki H."/>
            <person name="Tamura T."/>
        </authorList>
    </citation>
    <scope>NUCLEOTIDE SEQUENCE [LARGE SCALE GENOMIC DNA]</scope>
    <source>
        <strain evidence="4">NBRC 13794</strain>
    </source>
</reference>
<evidence type="ECO:0000256" key="1">
    <source>
        <dbReference type="SAM" id="MobiDB-lite"/>
    </source>
</evidence>
<dbReference type="RefSeq" id="WP_229875068.1">
    <property type="nucleotide sequence ID" value="NZ_BMRL01000003.1"/>
</dbReference>
<keyword evidence="2" id="KW-0472">Membrane</keyword>
<dbReference type="Proteomes" id="UP000613974">
    <property type="component" value="Unassembled WGS sequence"/>
</dbReference>
<accession>A0ABQ3SXA4</accession>
<dbReference type="GeneID" id="95591006"/>
<name>A0ABQ3SXA4_9ACTN</name>
<feature type="compositionally biased region" description="Basic and acidic residues" evidence="1">
    <location>
        <begin position="1"/>
        <end position="15"/>
    </location>
</feature>
<comment type="caution">
    <text evidence="3">The sequence shown here is derived from an EMBL/GenBank/DDBJ whole genome shotgun (WGS) entry which is preliminary data.</text>
</comment>
<protein>
    <submittedName>
        <fullName evidence="3">Uncharacterized protein</fullName>
    </submittedName>
</protein>
<sequence length="262" mass="28976">MEHEQTIPETRKEGETAPESDTSVPRRRVGRTALLIAGAAALGVLAGTITGYAVQYHREPTPLPPLAQQKMAEPAPAAMNDATSRRSINANRWHKADDDLAKKLVDVPGGVQDSFSGPVSPDTFSASYFLEPSEGVGSVVRHAKRLATARWAEDDRNFIEINLIQFRDRLGAEDFYTDIVKYMPNKDFAGNTGKDLPGAPADFGHMWIDSKAHEEPGYHPIRQGRALIRRGDIVASIEYTNNRGEIDEKTLAELAKRQMERL</sequence>
<keyword evidence="4" id="KW-1185">Reference proteome</keyword>
<proteinExistence type="predicted"/>